<dbReference type="OrthoDB" id="4762095at2"/>
<dbReference type="AlphaFoldDB" id="A0A1X1XMR8"/>
<reference evidence="1 2" key="1">
    <citation type="submission" date="2016-01" db="EMBL/GenBank/DDBJ databases">
        <title>The new phylogeny of the genus Mycobacterium.</title>
        <authorList>
            <person name="Tarcisio F."/>
            <person name="Conor M."/>
            <person name="Antonella G."/>
            <person name="Elisabetta G."/>
            <person name="Giulia F.S."/>
            <person name="Sara T."/>
            <person name="Anna F."/>
            <person name="Clotilde B."/>
            <person name="Roberto B."/>
            <person name="Veronica D.S."/>
            <person name="Fabio R."/>
            <person name="Monica P."/>
            <person name="Olivier J."/>
            <person name="Enrico T."/>
            <person name="Nicola S."/>
        </authorList>
    </citation>
    <scope>NUCLEOTIDE SEQUENCE [LARGE SCALE GENOMIC DNA]</scope>
    <source>
        <strain evidence="1 2">DSM 45166</strain>
    </source>
</reference>
<sequence length="97" mass="10496">MADTVLYNIPHIESALATMQSLNMQGQDLAHGMTQQYRILDEVSSGQATNRGIEFGAHADQIRAHAAEILQSAHTAVRQAADDQVGVDQHWAGLMGL</sequence>
<accession>A0A1X1XMR8</accession>
<evidence type="ECO:0000313" key="1">
    <source>
        <dbReference type="EMBL" id="ORW00143.1"/>
    </source>
</evidence>
<evidence type="ECO:0000313" key="2">
    <source>
        <dbReference type="Proteomes" id="UP000193487"/>
    </source>
</evidence>
<organism evidence="1 2">
    <name type="scientific">Mycobacterium kyorinense</name>
    <dbReference type="NCBI Taxonomy" id="487514"/>
    <lineage>
        <taxon>Bacteria</taxon>
        <taxon>Bacillati</taxon>
        <taxon>Actinomycetota</taxon>
        <taxon>Actinomycetes</taxon>
        <taxon>Mycobacteriales</taxon>
        <taxon>Mycobacteriaceae</taxon>
        <taxon>Mycobacterium</taxon>
    </lineage>
</organism>
<protein>
    <submittedName>
        <fullName evidence="1">Uncharacterized protein</fullName>
    </submittedName>
</protein>
<dbReference type="Proteomes" id="UP000193487">
    <property type="component" value="Unassembled WGS sequence"/>
</dbReference>
<keyword evidence="2" id="KW-1185">Reference proteome</keyword>
<proteinExistence type="predicted"/>
<name>A0A1X1XMR8_9MYCO</name>
<gene>
    <name evidence="1" type="ORF">AWC14_00550</name>
</gene>
<comment type="caution">
    <text evidence="1">The sequence shown here is derived from an EMBL/GenBank/DDBJ whole genome shotgun (WGS) entry which is preliminary data.</text>
</comment>
<dbReference type="EMBL" id="LQPE01000148">
    <property type="protein sequence ID" value="ORW00143.1"/>
    <property type="molecule type" value="Genomic_DNA"/>
</dbReference>
<dbReference type="RefSeq" id="WP_083071629.1">
    <property type="nucleotide sequence ID" value="NZ_LQPE01000148.1"/>
</dbReference>